<reference evidence="3" key="1">
    <citation type="submission" date="2022-11" db="UniProtKB">
        <authorList>
            <consortium name="WormBaseParasite"/>
        </authorList>
    </citation>
    <scope>IDENTIFICATION</scope>
</reference>
<feature type="region of interest" description="Disordered" evidence="1">
    <location>
        <begin position="19"/>
        <end position="41"/>
    </location>
</feature>
<dbReference type="AlphaFoldDB" id="A0A915B5C8"/>
<accession>A0A915B5C8</accession>
<evidence type="ECO:0000256" key="1">
    <source>
        <dbReference type="SAM" id="MobiDB-lite"/>
    </source>
</evidence>
<dbReference type="Proteomes" id="UP000887569">
    <property type="component" value="Unplaced"/>
</dbReference>
<evidence type="ECO:0000313" key="3">
    <source>
        <dbReference type="WBParaSite" id="PgR027_g058_t01"/>
    </source>
</evidence>
<organism evidence="2 3">
    <name type="scientific">Parascaris univalens</name>
    <name type="common">Nematode worm</name>
    <dbReference type="NCBI Taxonomy" id="6257"/>
    <lineage>
        <taxon>Eukaryota</taxon>
        <taxon>Metazoa</taxon>
        <taxon>Ecdysozoa</taxon>
        <taxon>Nematoda</taxon>
        <taxon>Chromadorea</taxon>
        <taxon>Rhabditida</taxon>
        <taxon>Spirurina</taxon>
        <taxon>Ascaridomorpha</taxon>
        <taxon>Ascaridoidea</taxon>
        <taxon>Ascarididae</taxon>
        <taxon>Parascaris</taxon>
    </lineage>
</organism>
<sequence>MPTHVTEVSKLASRFANASPKFNVNQRTNRSDASTNYPYNQ</sequence>
<evidence type="ECO:0000313" key="2">
    <source>
        <dbReference type="Proteomes" id="UP000887569"/>
    </source>
</evidence>
<proteinExistence type="predicted"/>
<dbReference type="WBParaSite" id="PgR027_g058_t01">
    <property type="protein sequence ID" value="PgR027_g058_t01"/>
    <property type="gene ID" value="PgR027_g058"/>
</dbReference>
<feature type="compositionally biased region" description="Polar residues" evidence="1">
    <location>
        <begin position="20"/>
        <end position="41"/>
    </location>
</feature>
<name>A0A915B5C8_PARUN</name>
<keyword evidence="2" id="KW-1185">Reference proteome</keyword>
<protein>
    <submittedName>
        <fullName evidence="3">Uncharacterized protein</fullName>
    </submittedName>
</protein>